<dbReference type="Proteomes" id="UP000183417">
    <property type="component" value="Unassembled WGS sequence"/>
</dbReference>
<dbReference type="EMBL" id="CP065748">
    <property type="protein sequence ID" value="QPS83861.1"/>
    <property type="molecule type" value="Genomic_DNA"/>
</dbReference>
<dbReference type="AlphaFoldDB" id="A0A1H3S6Z3"/>
<keyword evidence="1" id="KW-0677">Repeat</keyword>
<dbReference type="GeneID" id="94694064"/>
<evidence type="ECO:0000313" key="4">
    <source>
        <dbReference type="EMBL" id="QPS83861.1"/>
    </source>
</evidence>
<keyword evidence="2 3" id="KW-0040">ANK repeat</keyword>
<proteinExistence type="predicted"/>
<dbReference type="PROSITE" id="PS50297">
    <property type="entry name" value="ANK_REP_REGION"/>
    <property type="match status" value="1"/>
</dbReference>
<dbReference type="PANTHER" id="PTHR24189:SF50">
    <property type="entry name" value="ANKYRIN REPEAT AND SOCS BOX PROTEIN 2"/>
    <property type="match status" value="1"/>
</dbReference>
<dbReference type="KEGG" id="dla:I6G47_12705"/>
<evidence type="ECO:0000256" key="2">
    <source>
        <dbReference type="ARBA" id="ARBA00023043"/>
    </source>
</evidence>
<dbReference type="RefSeq" id="WP_016453860.1">
    <property type="nucleotide sequence ID" value="NZ_AP025556.1"/>
</dbReference>
<dbReference type="Gene3D" id="1.25.40.20">
    <property type="entry name" value="Ankyrin repeat-containing domain"/>
    <property type="match status" value="1"/>
</dbReference>
<keyword evidence="7" id="KW-1185">Reference proteome</keyword>
<sequence>MDDISALMKAIDDGQITEVRRLLEAGVDANAMDEEGQSPLMAAACANDLKALDLLLQYGADVRRAYADGWTALHMAVDFSIDSTIQRGGDLGDEPLDAILWLLAHGADVYAKTERGETAVDFARAYCSGRVERVLLVSQS</sequence>
<dbReference type="PROSITE" id="PS50088">
    <property type="entry name" value="ANK_REPEAT"/>
    <property type="match status" value="2"/>
</dbReference>
<name>A0A1H3S6Z3_9BURK</name>
<dbReference type="PANTHER" id="PTHR24189">
    <property type="entry name" value="MYOTROPHIN"/>
    <property type="match status" value="1"/>
</dbReference>
<dbReference type="InterPro" id="IPR036770">
    <property type="entry name" value="Ankyrin_rpt-contain_sf"/>
</dbReference>
<organism evidence="5 6">
    <name type="scientific">Delftia lacustris</name>
    <dbReference type="NCBI Taxonomy" id="558537"/>
    <lineage>
        <taxon>Bacteria</taxon>
        <taxon>Pseudomonadati</taxon>
        <taxon>Pseudomonadota</taxon>
        <taxon>Betaproteobacteria</taxon>
        <taxon>Burkholderiales</taxon>
        <taxon>Comamonadaceae</taxon>
        <taxon>Delftia</taxon>
    </lineage>
</organism>
<feature type="repeat" description="ANK" evidence="3">
    <location>
        <begin position="35"/>
        <end position="67"/>
    </location>
</feature>
<reference evidence="4 7" key="2">
    <citation type="submission" date="2020-12" db="EMBL/GenBank/DDBJ databases">
        <title>FDA dAtabase for Regulatory Grade micrObial Sequences (FDA-ARGOS): Supporting development and validation of Infectious Disease Dx tests.</title>
        <authorList>
            <person name="Sproer C."/>
            <person name="Gronow S."/>
            <person name="Severitt S."/>
            <person name="Schroder I."/>
            <person name="Tallon L."/>
            <person name="Sadzewicz L."/>
            <person name="Zhao X."/>
            <person name="Boylan J."/>
            <person name="Ott S."/>
            <person name="Bowen H."/>
            <person name="Vavikolanu K."/>
            <person name="Mehta A."/>
            <person name="Aluvathingal J."/>
            <person name="Nadendla S."/>
            <person name="Lowell S."/>
            <person name="Myers T."/>
            <person name="Yan Y."/>
            <person name="Sichtig H."/>
        </authorList>
    </citation>
    <scope>NUCLEOTIDE SEQUENCE [LARGE SCALE GENOMIC DNA]</scope>
    <source>
        <strain evidence="4 7">FDAARGOS_890</strain>
    </source>
</reference>
<dbReference type="EMBL" id="FNPE01000018">
    <property type="protein sequence ID" value="SDZ33806.1"/>
    <property type="molecule type" value="Genomic_DNA"/>
</dbReference>
<evidence type="ECO:0000313" key="5">
    <source>
        <dbReference type="EMBL" id="SDZ33806.1"/>
    </source>
</evidence>
<dbReference type="Proteomes" id="UP000595064">
    <property type="component" value="Chromosome"/>
</dbReference>
<dbReference type="Pfam" id="PF12796">
    <property type="entry name" value="Ank_2"/>
    <property type="match status" value="1"/>
</dbReference>
<gene>
    <name evidence="4" type="ORF">I6G47_12705</name>
    <name evidence="5" type="ORF">SAMN05421547_118104</name>
</gene>
<evidence type="ECO:0000313" key="6">
    <source>
        <dbReference type="Proteomes" id="UP000183417"/>
    </source>
</evidence>
<dbReference type="SUPFAM" id="SSF48403">
    <property type="entry name" value="Ankyrin repeat"/>
    <property type="match status" value="1"/>
</dbReference>
<dbReference type="InterPro" id="IPR002110">
    <property type="entry name" value="Ankyrin_rpt"/>
</dbReference>
<dbReference type="InterPro" id="IPR050745">
    <property type="entry name" value="Multifunctional_regulatory"/>
</dbReference>
<feature type="repeat" description="ANK" evidence="3">
    <location>
        <begin position="2"/>
        <end position="34"/>
    </location>
</feature>
<evidence type="ECO:0000256" key="3">
    <source>
        <dbReference type="PROSITE-ProRule" id="PRU00023"/>
    </source>
</evidence>
<protein>
    <submittedName>
        <fullName evidence="4">Ankyrin repeat domain-containing protein</fullName>
    </submittedName>
</protein>
<evidence type="ECO:0000313" key="7">
    <source>
        <dbReference type="Proteomes" id="UP000595064"/>
    </source>
</evidence>
<reference evidence="5 6" key="1">
    <citation type="submission" date="2016-10" db="EMBL/GenBank/DDBJ databases">
        <authorList>
            <person name="de Groot N.N."/>
        </authorList>
    </citation>
    <scope>NUCLEOTIDE SEQUENCE [LARGE SCALE GENOMIC DNA]</scope>
    <source>
        <strain evidence="5 6">LMG 24775</strain>
    </source>
</reference>
<dbReference type="SMART" id="SM00248">
    <property type="entry name" value="ANK"/>
    <property type="match status" value="3"/>
</dbReference>
<accession>A0A1H3S6Z3</accession>
<evidence type="ECO:0000256" key="1">
    <source>
        <dbReference type="ARBA" id="ARBA00022737"/>
    </source>
</evidence>